<keyword evidence="3" id="KW-1185">Reference proteome</keyword>
<keyword evidence="1" id="KW-0808">Transferase</keyword>
<dbReference type="InterPro" id="IPR023213">
    <property type="entry name" value="CAT-like_dom_sf"/>
</dbReference>
<evidence type="ECO:0000313" key="2">
    <source>
        <dbReference type="EMBL" id="KAK7718115.1"/>
    </source>
</evidence>
<organism evidence="2 3">
    <name type="scientific">Diaporthe eres</name>
    <name type="common">Phomopsis oblonga</name>
    <dbReference type="NCBI Taxonomy" id="83184"/>
    <lineage>
        <taxon>Eukaryota</taxon>
        <taxon>Fungi</taxon>
        <taxon>Dikarya</taxon>
        <taxon>Ascomycota</taxon>
        <taxon>Pezizomycotina</taxon>
        <taxon>Sordariomycetes</taxon>
        <taxon>Sordariomycetidae</taxon>
        <taxon>Diaporthales</taxon>
        <taxon>Diaporthaceae</taxon>
        <taxon>Diaporthe</taxon>
        <taxon>Diaporthe eres species complex</taxon>
    </lineage>
</organism>
<evidence type="ECO:0008006" key="4">
    <source>
        <dbReference type="Google" id="ProtNLM"/>
    </source>
</evidence>
<gene>
    <name evidence="2" type="ORF">SLS63_010500</name>
</gene>
<evidence type="ECO:0000256" key="1">
    <source>
        <dbReference type="ARBA" id="ARBA00022679"/>
    </source>
</evidence>
<name>A0ABR1NWM0_DIAER</name>
<comment type="caution">
    <text evidence="2">The sequence shown here is derived from an EMBL/GenBank/DDBJ whole genome shotgun (WGS) entry which is preliminary data.</text>
</comment>
<dbReference type="EMBL" id="JAKNSF020000088">
    <property type="protein sequence ID" value="KAK7718115.1"/>
    <property type="molecule type" value="Genomic_DNA"/>
</dbReference>
<sequence length="548" mass="59409">MAPTWEVRTSSIERVFAATPASERLVALSLLDATTANFSFTSALWLLESPAGGLGDEFSLLRHLRSSLSAALDFYPWWCGRLKSITSLDGTVEDGTARHLPRHARRYGRVYAQYGVLDQDPGVEFIEATSPATLDDLYETGRPQETPLWNQTGLSLNSFGPSTSIASALEANEPVAGTRRPLMAIQVTELACGGIALAVKGAHPLADITSLVRFVKDWASVSRSALNSSTPEIEPVILDPELLDSKAAGDINADEADATIIRQAESLPLHRYDWWTSPGGPAWATKKPSVFPEDLAPAGRPIPWSEWDFAAPVSTYIVHFDRAQIDALWKEATKSAEGPSGLRISKHDAILAHIWSCIMRARQLEQDPNPVHCDLVLGVRPALKLSDAFMGSPIIMVNIEMAGSDVAAKASGTGSEGVESKIARRIRETLIDTSNPKNLAAHLHSVAYEKSPQRLWQAFLGRRHILVTTWARAGIYDVDFGLGSGIRYADAVLPAMDGGVLIKEGPSSSAIPSSAPSWTDNGVDVTVHLRTEDMERLVLDPQLLPVCT</sequence>
<reference evidence="2 3" key="1">
    <citation type="submission" date="2024-02" db="EMBL/GenBank/DDBJ databases">
        <title>De novo assembly and annotation of 12 fungi associated with fruit tree decline syndrome in Ontario, Canada.</title>
        <authorList>
            <person name="Sulman M."/>
            <person name="Ellouze W."/>
            <person name="Ilyukhin E."/>
        </authorList>
    </citation>
    <scope>NUCLEOTIDE SEQUENCE [LARGE SCALE GENOMIC DNA]</scope>
    <source>
        <strain evidence="2 3">M169</strain>
    </source>
</reference>
<dbReference type="Proteomes" id="UP001430848">
    <property type="component" value="Unassembled WGS sequence"/>
</dbReference>
<dbReference type="InterPro" id="IPR051283">
    <property type="entry name" value="Sec_Metabolite_Acyltrans"/>
</dbReference>
<dbReference type="Gene3D" id="3.30.559.10">
    <property type="entry name" value="Chloramphenicol acetyltransferase-like domain"/>
    <property type="match status" value="2"/>
</dbReference>
<protein>
    <recommendedName>
        <fullName evidence="4">Transferase family protein</fullName>
    </recommendedName>
</protein>
<dbReference type="PANTHER" id="PTHR31896:SF64">
    <property type="entry name" value="TRICHOTHECENE 3-O-ACETYLTRANSFERASE"/>
    <property type="match status" value="1"/>
</dbReference>
<dbReference type="PANTHER" id="PTHR31896">
    <property type="entry name" value="FAMILY REGULATORY PROTEIN, PUTATIVE (AFU_ORTHOLOGUE AFUA_3G14730)-RELATED"/>
    <property type="match status" value="1"/>
</dbReference>
<evidence type="ECO:0000313" key="3">
    <source>
        <dbReference type="Proteomes" id="UP001430848"/>
    </source>
</evidence>
<proteinExistence type="predicted"/>
<accession>A0ABR1NWM0</accession>
<dbReference type="Pfam" id="PF02458">
    <property type="entry name" value="Transferase"/>
    <property type="match status" value="2"/>
</dbReference>